<dbReference type="RefSeq" id="WP_267638375.1">
    <property type="nucleotide sequence ID" value="NZ_JAODIY010000013.1"/>
</dbReference>
<organism evidence="4 5">
    <name type="scientific">Halovenus rubra</name>
    <dbReference type="NCBI Taxonomy" id="869890"/>
    <lineage>
        <taxon>Archaea</taxon>
        <taxon>Methanobacteriati</taxon>
        <taxon>Methanobacteriota</taxon>
        <taxon>Stenosarchaea group</taxon>
        <taxon>Halobacteria</taxon>
        <taxon>Halobacteriales</taxon>
        <taxon>Haloarculaceae</taxon>
        <taxon>Halovenus</taxon>
    </lineage>
</organism>
<protein>
    <submittedName>
        <fullName evidence="4">NUDIX hydrolase</fullName>
        <ecNumber evidence="4">3.6.-.-</ecNumber>
    </submittedName>
</protein>
<dbReference type="CDD" id="cd02883">
    <property type="entry name" value="NUDIX_Hydrolase"/>
    <property type="match status" value="1"/>
</dbReference>
<evidence type="ECO:0000259" key="3">
    <source>
        <dbReference type="PROSITE" id="PS51462"/>
    </source>
</evidence>
<gene>
    <name evidence="4" type="ORF">ACFQJ7_02190</name>
</gene>
<dbReference type="PANTHER" id="PTHR43046">
    <property type="entry name" value="GDP-MANNOSE MANNOSYL HYDROLASE"/>
    <property type="match status" value="1"/>
</dbReference>
<dbReference type="Gene3D" id="3.90.79.10">
    <property type="entry name" value="Nucleoside Triphosphate Pyrophosphohydrolase"/>
    <property type="match status" value="1"/>
</dbReference>
<dbReference type="EC" id="3.6.-.-" evidence="4"/>
<dbReference type="EMBL" id="JBHSZQ010000002">
    <property type="protein sequence ID" value="MFC7124850.1"/>
    <property type="molecule type" value="Genomic_DNA"/>
</dbReference>
<proteinExistence type="predicted"/>
<evidence type="ECO:0000256" key="1">
    <source>
        <dbReference type="ARBA" id="ARBA00001946"/>
    </source>
</evidence>
<dbReference type="AlphaFoldDB" id="A0ABD5X0W3"/>
<dbReference type="Pfam" id="PF00293">
    <property type="entry name" value="NUDIX"/>
    <property type="match status" value="1"/>
</dbReference>
<dbReference type="PRINTS" id="PR00502">
    <property type="entry name" value="NUDIXFAMILY"/>
</dbReference>
<dbReference type="InterPro" id="IPR015797">
    <property type="entry name" value="NUDIX_hydrolase-like_dom_sf"/>
</dbReference>
<dbReference type="PROSITE" id="PS51462">
    <property type="entry name" value="NUDIX"/>
    <property type="match status" value="1"/>
</dbReference>
<feature type="domain" description="Nudix hydrolase" evidence="3">
    <location>
        <begin position="66"/>
        <end position="193"/>
    </location>
</feature>
<evidence type="ECO:0000313" key="4">
    <source>
        <dbReference type="EMBL" id="MFC7124850.1"/>
    </source>
</evidence>
<accession>A0ABD5X0W3</accession>
<dbReference type="InterPro" id="IPR020476">
    <property type="entry name" value="Nudix_hydrolase"/>
</dbReference>
<dbReference type="InterPro" id="IPR000086">
    <property type="entry name" value="NUDIX_hydrolase_dom"/>
</dbReference>
<dbReference type="GO" id="GO:0016787">
    <property type="term" value="F:hydrolase activity"/>
    <property type="evidence" value="ECO:0007669"/>
    <property type="project" value="UniProtKB-KW"/>
</dbReference>
<evidence type="ECO:0000256" key="2">
    <source>
        <dbReference type="ARBA" id="ARBA00022801"/>
    </source>
</evidence>
<comment type="caution">
    <text evidence="4">The sequence shown here is derived from an EMBL/GenBank/DDBJ whole genome shotgun (WGS) entry which is preliminary data.</text>
</comment>
<dbReference type="SUPFAM" id="SSF55811">
    <property type="entry name" value="Nudix"/>
    <property type="match status" value="1"/>
</dbReference>
<comment type="cofactor">
    <cofactor evidence="1">
        <name>Mg(2+)</name>
        <dbReference type="ChEBI" id="CHEBI:18420"/>
    </cofactor>
</comment>
<reference evidence="4 5" key="1">
    <citation type="journal article" date="2014" name="Int. J. Syst. Evol. Microbiol.">
        <title>Complete genome sequence of Corynebacterium casei LMG S-19264T (=DSM 44701T), isolated from a smear-ripened cheese.</title>
        <authorList>
            <consortium name="US DOE Joint Genome Institute (JGI-PGF)"/>
            <person name="Walter F."/>
            <person name="Albersmeier A."/>
            <person name="Kalinowski J."/>
            <person name="Ruckert C."/>
        </authorList>
    </citation>
    <scope>NUCLEOTIDE SEQUENCE [LARGE SCALE GENOMIC DNA]</scope>
    <source>
        <strain evidence="4 5">CGMCC 4.7215</strain>
    </source>
</reference>
<evidence type="ECO:0000313" key="5">
    <source>
        <dbReference type="Proteomes" id="UP001596414"/>
    </source>
</evidence>
<dbReference type="PANTHER" id="PTHR43046:SF14">
    <property type="entry name" value="MUTT_NUDIX FAMILY PROTEIN"/>
    <property type="match status" value="1"/>
</dbReference>
<keyword evidence="2 4" id="KW-0378">Hydrolase</keyword>
<dbReference type="Proteomes" id="UP001596414">
    <property type="component" value="Unassembled WGS sequence"/>
</dbReference>
<name>A0ABD5X0W3_9EURY</name>
<sequence>MVEHINKGTVESRFERLDKRYGIDYQEAETVTVDPGDFEEERRKSRNGYIGSSYVWIVRQPEQANPLTESMSDDVHVQQRVLMILGRGGTAWGIPGGGRKQDETFEEAALREVREETSIECTIEDCFGTRHERRTSPDHDAVLHNLRVVFEGEYAGGSISVQPGELNGAAWRVRRPQLVHPLARPVAAEWFEA</sequence>